<keyword evidence="5 8" id="KW-0812">Transmembrane</keyword>
<keyword evidence="3" id="KW-0813">Transport</keyword>
<reference evidence="9" key="1">
    <citation type="submission" date="2020-10" db="EMBL/GenBank/DDBJ databases">
        <title>Microbiome of the Black Sea water column analyzed by genome centric metagenomics.</title>
        <authorList>
            <person name="Cabello-Yeves P.J."/>
            <person name="Callieri C."/>
            <person name="Picazo A."/>
            <person name="Mehrshad M."/>
            <person name="Haro-Moreno J.M."/>
            <person name="Roda-Garcia J."/>
            <person name="Dzembekova N."/>
            <person name="Slabakova V."/>
            <person name="Slabakova N."/>
            <person name="Moncheva S."/>
            <person name="Rodriguez-Valera F."/>
        </authorList>
    </citation>
    <scope>NUCLEOTIDE SEQUENCE</scope>
    <source>
        <strain evidence="9">BS307-5m-G5</strain>
    </source>
</reference>
<dbReference type="InterPro" id="IPR037294">
    <property type="entry name" value="ABC_BtuC-like"/>
</dbReference>
<keyword evidence="6 8" id="KW-1133">Transmembrane helix</keyword>
<comment type="subcellular location">
    <subcellularLocation>
        <location evidence="1">Cell membrane</location>
        <topology evidence="1">Multi-pass membrane protein</topology>
    </subcellularLocation>
</comment>
<feature type="transmembrane region" description="Helical" evidence="8">
    <location>
        <begin position="61"/>
        <end position="82"/>
    </location>
</feature>
<dbReference type="Pfam" id="PF01032">
    <property type="entry name" value="FecCD"/>
    <property type="match status" value="1"/>
</dbReference>
<dbReference type="SUPFAM" id="SSF81345">
    <property type="entry name" value="ABC transporter involved in vitamin B12 uptake, BtuC"/>
    <property type="match status" value="1"/>
</dbReference>
<feature type="transmembrane region" description="Helical" evidence="8">
    <location>
        <begin position="193"/>
        <end position="214"/>
    </location>
</feature>
<dbReference type="GO" id="GO:0033214">
    <property type="term" value="P:siderophore-iron import into cell"/>
    <property type="evidence" value="ECO:0007669"/>
    <property type="project" value="TreeGrafter"/>
</dbReference>
<feature type="transmembrane region" description="Helical" evidence="8">
    <location>
        <begin position="306"/>
        <end position="325"/>
    </location>
</feature>
<evidence type="ECO:0000256" key="4">
    <source>
        <dbReference type="ARBA" id="ARBA00022475"/>
    </source>
</evidence>
<name>A0A937HGZ4_9PROT</name>
<dbReference type="AlphaFoldDB" id="A0A937HGZ4"/>
<evidence type="ECO:0000313" key="10">
    <source>
        <dbReference type="Proteomes" id="UP000785783"/>
    </source>
</evidence>
<gene>
    <name evidence="9" type="ORF">ISQ19_02145</name>
</gene>
<dbReference type="PANTHER" id="PTHR30472">
    <property type="entry name" value="FERRIC ENTEROBACTIN TRANSPORT SYSTEM PERMEASE PROTEIN"/>
    <property type="match status" value="1"/>
</dbReference>
<dbReference type="PANTHER" id="PTHR30472:SF25">
    <property type="entry name" value="ABC TRANSPORTER PERMEASE PROTEIN MJ0876-RELATED"/>
    <property type="match status" value="1"/>
</dbReference>
<dbReference type="Gene3D" id="1.10.3470.10">
    <property type="entry name" value="ABC transporter involved in vitamin B12 uptake, BtuC"/>
    <property type="match status" value="1"/>
</dbReference>
<keyword evidence="4" id="KW-1003">Cell membrane</keyword>
<evidence type="ECO:0000313" key="9">
    <source>
        <dbReference type="EMBL" id="MBL6761477.1"/>
    </source>
</evidence>
<dbReference type="Proteomes" id="UP000785783">
    <property type="component" value="Unassembled WGS sequence"/>
</dbReference>
<dbReference type="CDD" id="cd06550">
    <property type="entry name" value="TM_ABC_iron-siderophores_like"/>
    <property type="match status" value="1"/>
</dbReference>
<accession>A0A937HGZ4</accession>
<evidence type="ECO:0000256" key="3">
    <source>
        <dbReference type="ARBA" id="ARBA00022448"/>
    </source>
</evidence>
<dbReference type="InterPro" id="IPR000522">
    <property type="entry name" value="ABC_transptr_permease_BtuC"/>
</dbReference>
<dbReference type="GO" id="GO:0022857">
    <property type="term" value="F:transmembrane transporter activity"/>
    <property type="evidence" value="ECO:0007669"/>
    <property type="project" value="InterPro"/>
</dbReference>
<proteinExistence type="inferred from homology"/>
<evidence type="ECO:0000256" key="6">
    <source>
        <dbReference type="ARBA" id="ARBA00022989"/>
    </source>
</evidence>
<evidence type="ECO:0000256" key="1">
    <source>
        <dbReference type="ARBA" id="ARBA00004651"/>
    </source>
</evidence>
<feature type="transmembrane region" description="Helical" evidence="8">
    <location>
        <begin position="144"/>
        <end position="165"/>
    </location>
</feature>
<comment type="caution">
    <text evidence="9">The sequence shown here is derived from an EMBL/GenBank/DDBJ whole genome shotgun (WGS) entry which is preliminary data.</text>
</comment>
<feature type="transmembrane region" description="Helical" evidence="8">
    <location>
        <begin position="234"/>
        <end position="267"/>
    </location>
</feature>
<comment type="similarity">
    <text evidence="2">Belongs to the binding-protein-dependent transport system permease family. FecCD subfamily.</text>
</comment>
<evidence type="ECO:0000256" key="7">
    <source>
        <dbReference type="ARBA" id="ARBA00023136"/>
    </source>
</evidence>
<feature type="transmembrane region" description="Helical" evidence="8">
    <location>
        <begin position="89"/>
        <end position="110"/>
    </location>
</feature>
<evidence type="ECO:0000256" key="2">
    <source>
        <dbReference type="ARBA" id="ARBA00007935"/>
    </source>
</evidence>
<feature type="transmembrane region" description="Helical" evidence="8">
    <location>
        <begin position="116"/>
        <end position="137"/>
    </location>
</feature>
<evidence type="ECO:0000256" key="8">
    <source>
        <dbReference type="SAM" id="Phobius"/>
    </source>
</evidence>
<feature type="transmembrane region" description="Helical" evidence="8">
    <location>
        <begin position="279"/>
        <end position="300"/>
    </location>
</feature>
<protein>
    <submittedName>
        <fullName evidence="9">Iron ABC transporter permease</fullName>
    </submittedName>
</protein>
<dbReference type="GO" id="GO:0005886">
    <property type="term" value="C:plasma membrane"/>
    <property type="evidence" value="ECO:0007669"/>
    <property type="project" value="UniProtKB-SubCell"/>
</dbReference>
<evidence type="ECO:0000256" key="5">
    <source>
        <dbReference type="ARBA" id="ARBA00022692"/>
    </source>
</evidence>
<organism evidence="9 10">
    <name type="scientific">PS1 clade bacterium</name>
    <dbReference type="NCBI Taxonomy" id="2175152"/>
    <lineage>
        <taxon>Bacteria</taxon>
        <taxon>Pseudomonadati</taxon>
        <taxon>Pseudomonadota</taxon>
        <taxon>Alphaproteobacteria</taxon>
        <taxon>PS1 clade</taxon>
    </lineage>
</organism>
<keyword evidence="7 8" id="KW-0472">Membrane</keyword>
<dbReference type="EMBL" id="JADHOK010000014">
    <property type="protein sequence ID" value="MBL6761477.1"/>
    <property type="molecule type" value="Genomic_DNA"/>
</dbReference>
<sequence length="335" mass="34209">MKRRTLYPLLLVGLLLSAVVSLLAGDVAVTLFDVLAWLNNEVTPQGQFYALLFEQIRGPRIALAALTGFVLGLSGAAIQGLFRNPLAEPGLLGASNGAALGAVVVIYSGLASTVSFAVPLAAAVTALVSVLVLLALAGRGASSLRLILAGFAVSAFAGAGIALALNLSPNYFAALEIAFWLLGAVENRSWLHVWLAVPGAVLGAALMLAAARALDGLALGEEVARSLGIHTGRLRLQISVGLALAVGAVVSVTGVIGFVGLLAPHLVRPLTGALPSKTLIPSALVGAILLVLADTFIRLIPTMAELKLGVLTAFLGVPLLLLLLIRPGATLLSEQ</sequence>